<organism evidence="1 2">
    <name type="scientific">Tatumella terrea</name>
    <dbReference type="NCBI Taxonomy" id="419007"/>
    <lineage>
        <taxon>Bacteria</taxon>
        <taxon>Pseudomonadati</taxon>
        <taxon>Pseudomonadota</taxon>
        <taxon>Gammaproteobacteria</taxon>
        <taxon>Enterobacterales</taxon>
        <taxon>Erwiniaceae</taxon>
        <taxon>Tatumella</taxon>
    </lineage>
</organism>
<accession>A0ABW1VXN2</accession>
<gene>
    <name evidence="1" type="ORF">ACFP9W_03255</name>
</gene>
<keyword evidence="2" id="KW-1185">Reference proteome</keyword>
<dbReference type="EMBL" id="JBHSUB010000004">
    <property type="protein sequence ID" value="MFC6377117.1"/>
    <property type="molecule type" value="Genomic_DNA"/>
</dbReference>
<dbReference type="InterPro" id="IPR017483">
    <property type="entry name" value="CHP03034"/>
</dbReference>
<comment type="caution">
    <text evidence="1">The sequence shown here is derived from an EMBL/GenBank/DDBJ whole genome shotgun (WGS) entry which is preliminary data.</text>
</comment>
<dbReference type="Pfam" id="PF11692">
    <property type="entry name" value="DUF3289"/>
    <property type="match status" value="1"/>
</dbReference>
<dbReference type="RefSeq" id="WP_385946345.1">
    <property type="nucleotide sequence ID" value="NZ_JBHSUB010000004.1"/>
</dbReference>
<name>A0ABW1VXN2_9GAMM</name>
<reference evidence="2" key="1">
    <citation type="journal article" date="2019" name="Int. J. Syst. Evol. Microbiol.">
        <title>The Global Catalogue of Microorganisms (GCM) 10K type strain sequencing project: providing services to taxonomists for standard genome sequencing and annotation.</title>
        <authorList>
            <consortium name="The Broad Institute Genomics Platform"/>
            <consortium name="The Broad Institute Genome Sequencing Center for Infectious Disease"/>
            <person name="Wu L."/>
            <person name="Ma J."/>
        </authorList>
    </citation>
    <scope>NUCLEOTIDE SEQUENCE [LARGE SCALE GENOMIC DNA]</scope>
    <source>
        <strain evidence="2">CGMCC 1.18518</strain>
    </source>
</reference>
<proteinExistence type="predicted"/>
<protein>
    <submittedName>
        <fullName evidence="1">DUF3289 family protein</fullName>
    </submittedName>
</protein>
<evidence type="ECO:0000313" key="1">
    <source>
        <dbReference type="EMBL" id="MFC6377117.1"/>
    </source>
</evidence>
<evidence type="ECO:0000313" key="2">
    <source>
        <dbReference type="Proteomes" id="UP001596230"/>
    </source>
</evidence>
<sequence length="38" mass="4437">MILLLIHSQLLLFQVGFVLQRYKAFGFKPFITQINSVI</sequence>
<dbReference type="Proteomes" id="UP001596230">
    <property type="component" value="Unassembled WGS sequence"/>
</dbReference>